<feature type="domain" description="DUF659" evidence="1">
    <location>
        <begin position="1"/>
        <end position="99"/>
    </location>
</feature>
<gene>
    <name evidence="2" type="ORF">CBR_g12027</name>
</gene>
<dbReference type="PANTHER" id="PTHR32166">
    <property type="entry name" value="OSJNBA0013A04.12 PROTEIN"/>
    <property type="match status" value="1"/>
</dbReference>
<dbReference type="Pfam" id="PF04937">
    <property type="entry name" value="DUF659"/>
    <property type="match status" value="1"/>
</dbReference>
<evidence type="ECO:0000313" key="3">
    <source>
        <dbReference type="Proteomes" id="UP000265515"/>
    </source>
</evidence>
<dbReference type="SUPFAM" id="SSF53098">
    <property type="entry name" value="Ribonuclease H-like"/>
    <property type="match status" value="1"/>
</dbReference>
<dbReference type="AlphaFoldDB" id="A0A388KR93"/>
<accession>A0A388KR93</accession>
<dbReference type="Proteomes" id="UP000265515">
    <property type="component" value="Unassembled WGS sequence"/>
</dbReference>
<dbReference type="PANTHER" id="PTHR32166:SF24">
    <property type="entry name" value="F16P17.2 PROTEIN"/>
    <property type="match status" value="1"/>
</dbReference>
<evidence type="ECO:0000259" key="1">
    <source>
        <dbReference type="Pfam" id="PF04937"/>
    </source>
</evidence>
<keyword evidence="3" id="KW-1185">Reference proteome</keyword>
<dbReference type="Gramene" id="GBG72453">
    <property type="protein sequence ID" value="GBG72453"/>
    <property type="gene ID" value="CBR_g12027"/>
</dbReference>
<protein>
    <recommendedName>
        <fullName evidence="1">DUF659 domain-containing protein</fullName>
    </recommendedName>
</protein>
<dbReference type="InterPro" id="IPR012337">
    <property type="entry name" value="RNaseH-like_sf"/>
</dbReference>
<reference evidence="2 3" key="1">
    <citation type="journal article" date="2018" name="Cell">
        <title>The Chara Genome: Secondary Complexity and Implications for Plant Terrestrialization.</title>
        <authorList>
            <person name="Nishiyama T."/>
            <person name="Sakayama H."/>
            <person name="Vries J.D."/>
            <person name="Buschmann H."/>
            <person name="Saint-Marcoux D."/>
            <person name="Ullrich K.K."/>
            <person name="Haas F.B."/>
            <person name="Vanderstraeten L."/>
            <person name="Becker D."/>
            <person name="Lang D."/>
            <person name="Vosolsobe S."/>
            <person name="Rombauts S."/>
            <person name="Wilhelmsson P.K.I."/>
            <person name="Janitza P."/>
            <person name="Kern R."/>
            <person name="Heyl A."/>
            <person name="Rumpler F."/>
            <person name="Villalobos L.I.A.C."/>
            <person name="Clay J.M."/>
            <person name="Skokan R."/>
            <person name="Toyoda A."/>
            <person name="Suzuki Y."/>
            <person name="Kagoshima H."/>
            <person name="Schijlen E."/>
            <person name="Tajeshwar N."/>
            <person name="Catarino B."/>
            <person name="Hetherington A.J."/>
            <person name="Saltykova A."/>
            <person name="Bonnot C."/>
            <person name="Breuninger H."/>
            <person name="Symeonidi A."/>
            <person name="Radhakrishnan G.V."/>
            <person name="Van Nieuwerburgh F."/>
            <person name="Deforce D."/>
            <person name="Chang C."/>
            <person name="Karol K.G."/>
            <person name="Hedrich R."/>
            <person name="Ulvskov P."/>
            <person name="Glockner G."/>
            <person name="Delwiche C.F."/>
            <person name="Petrasek J."/>
            <person name="Van de Peer Y."/>
            <person name="Friml J."/>
            <person name="Beilby M."/>
            <person name="Dolan L."/>
            <person name="Kohara Y."/>
            <person name="Sugano S."/>
            <person name="Fujiyama A."/>
            <person name="Delaux P.-M."/>
            <person name="Quint M."/>
            <person name="TheiBen G."/>
            <person name="Hagemann M."/>
            <person name="Harholt J."/>
            <person name="Dunand C."/>
            <person name="Zachgo S."/>
            <person name="Langdale J."/>
            <person name="Maumus F."/>
            <person name="Straeten D.V.D."/>
            <person name="Gould S.B."/>
            <person name="Rensing S.A."/>
        </authorList>
    </citation>
    <scope>NUCLEOTIDE SEQUENCE [LARGE SCALE GENOMIC DNA]</scope>
    <source>
        <strain evidence="2 3">S276</strain>
    </source>
</reference>
<organism evidence="2 3">
    <name type="scientific">Chara braunii</name>
    <name type="common">Braun's stonewort</name>
    <dbReference type="NCBI Taxonomy" id="69332"/>
    <lineage>
        <taxon>Eukaryota</taxon>
        <taxon>Viridiplantae</taxon>
        <taxon>Streptophyta</taxon>
        <taxon>Charophyceae</taxon>
        <taxon>Charales</taxon>
        <taxon>Characeae</taxon>
        <taxon>Chara</taxon>
    </lineage>
</organism>
<name>A0A388KR93_CHABU</name>
<dbReference type="InterPro" id="IPR007021">
    <property type="entry name" value="DUF659"/>
</dbReference>
<sequence>MVSSSVSTIFWKSVRMEGKDKNAEAYFRVLDGVMRETGADAVVIVVMDNTRVCAKVGKMVEAAYPNIFRVGCSAHLELALQDMYKDMPWMTEVVDAGNMVGKLFTNVDKARAMSNNYSRKTKLKRPTTTRFATNFEMLGALKDLKNALDRCVCDAGWVDKMVLADQLVAFHEVTTIILDKGEF</sequence>
<proteinExistence type="predicted"/>
<dbReference type="EMBL" id="BFEA01000165">
    <property type="protein sequence ID" value="GBG72453.1"/>
    <property type="molecule type" value="Genomic_DNA"/>
</dbReference>
<comment type="caution">
    <text evidence="2">The sequence shown here is derived from an EMBL/GenBank/DDBJ whole genome shotgun (WGS) entry which is preliminary data.</text>
</comment>
<dbReference type="OMA" id="NAEAYFR"/>
<evidence type="ECO:0000313" key="2">
    <source>
        <dbReference type="EMBL" id="GBG72453.1"/>
    </source>
</evidence>